<sequence>MVMSLPRHQTTDEPRSRKDPFRRFSRDTVEDRTLRLCKELNDHGYAAEIVQGQVVVSPWAHPRSCDVLDNLVDVLYPVKTRNGWRLHQSMALSIPPQGDMRLPDLVVVPRDPEYHDEMRLRGRSALLAAEVCSPGTWKADYQEKPGEYARAGVPLYLIVDPTAEPPKVTLMSEPVEDPAPFDEREPYLKTVTVHSGGSLELPEPFGLRIDVAALFA</sequence>
<feature type="region of interest" description="Disordered" evidence="1">
    <location>
        <begin position="1"/>
        <end position="24"/>
    </location>
</feature>
<proteinExistence type="predicted"/>
<reference evidence="3" key="1">
    <citation type="journal article" date="2014" name="Int. J. Syst. Evol. Microbiol.">
        <title>Complete genome sequence of Corynebacterium casei LMG S-19264T (=DSM 44701T), isolated from a smear-ripened cheese.</title>
        <authorList>
            <consortium name="US DOE Joint Genome Institute (JGI-PGF)"/>
            <person name="Walter F."/>
            <person name="Albersmeier A."/>
            <person name="Kalinowski J."/>
            <person name="Ruckert C."/>
        </authorList>
    </citation>
    <scope>NUCLEOTIDE SEQUENCE</scope>
    <source>
        <strain evidence="3">JCM 3093</strain>
    </source>
</reference>
<dbReference type="PANTHER" id="PTHR35400">
    <property type="entry name" value="SLR1083 PROTEIN"/>
    <property type="match status" value="1"/>
</dbReference>
<gene>
    <name evidence="3" type="ORF">GCM10010126_30930</name>
</gene>
<dbReference type="Proteomes" id="UP000627984">
    <property type="component" value="Unassembled WGS sequence"/>
</dbReference>
<evidence type="ECO:0000313" key="3">
    <source>
        <dbReference type="EMBL" id="GGK69298.1"/>
    </source>
</evidence>
<evidence type="ECO:0000259" key="2">
    <source>
        <dbReference type="Pfam" id="PF05685"/>
    </source>
</evidence>
<reference evidence="3" key="2">
    <citation type="submission" date="2022-09" db="EMBL/GenBank/DDBJ databases">
        <authorList>
            <person name="Sun Q."/>
            <person name="Ohkuma M."/>
        </authorList>
    </citation>
    <scope>NUCLEOTIDE SEQUENCE</scope>
    <source>
        <strain evidence="3">JCM 3093</strain>
    </source>
</reference>
<dbReference type="InterPro" id="IPR008538">
    <property type="entry name" value="Uma2"/>
</dbReference>
<dbReference type="CDD" id="cd06260">
    <property type="entry name" value="DUF820-like"/>
    <property type="match status" value="1"/>
</dbReference>
<dbReference type="Gene3D" id="3.90.1570.10">
    <property type="entry name" value="tt1808, chain A"/>
    <property type="match status" value="1"/>
</dbReference>
<comment type="caution">
    <text evidence="3">The sequence shown here is derived from an EMBL/GenBank/DDBJ whole genome shotgun (WGS) entry which is preliminary data.</text>
</comment>
<evidence type="ECO:0000256" key="1">
    <source>
        <dbReference type="SAM" id="MobiDB-lite"/>
    </source>
</evidence>
<dbReference type="Pfam" id="PF05685">
    <property type="entry name" value="Uma2"/>
    <property type="match status" value="1"/>
</dbReference>
<dbReference type="InterPro" id="IPR012296">
    <property type="entry name" value="Nuclease_put_TT1808"/>
</dbReference>
<dbReference type="EMBL" id="BMQD01000008">
    <property type="protein sequence ID" value="GGK69298.1"/>
    <property type="molecule type" value="Genomic_DNA"/>
</dbReference>
<protein>
    <recommendedName>
        <fullName evidence="2">Putative restriction endonuclease domain-containing protein</fullName>
    </recommendedName>
</protein>
<organism evidence="3 4">
    <name type="scientific">Planomonospora parontospora</name>
    <dbReference type="NCBI Taxonomy" id="58119"/>
    <lineage>
        <taxon>Bacteria</taxon>
        <taxon>Bacillati</taxon>
        <taxon>Actinomycetota</taxon>
        <taxon>Actinomycetes</taxon>
        <taxon>Streptosporangiales</taxon>
        <taxon>Streptosporangiaceae</taxon>
        <taxon>Planomonospora</taxon>
    </lineage>
</organism>
<name>A0AA37BGJ3_9ACTN</name>
<dbReference type="SUPFAM" id="SSF52980">
    <property type="entry name" value="Restriction endonuclease-like"/>
    <property type="match status" value="1"/>
</dbReference>
<evidence type="ECO:0000313" key="4">
    <source>
        <dbReference type="Proteomes" id="UP000627984"/>
    </source>
</evidence>
<dbReference type="PANTHER" id="PTHR35400:SF3">
    <property type="entry name" value="SLL1072 PROTEIN"/>
    <property type="match status" value="1"/>
</dbReference>
<dbReference type="InterPro" id="IPR011335">
    <property type="entry name" value="Restrct_endonuc-II-like"/>
</dbReference>
<feature type="domain" description="Putative restriction endonuclease" evidence="2">
    <location>
        <begin position="34"/>
        <end position="164"/>
    </location>
</feature>
<dbReference type="AlphaFoldDB" id="A0AA37BGJ3"/>
<feature type="compositionally biased region" description="Basic and acidic residues" evidence="1">
    <location>
        <begin position="9"/>
        <end position="24"/>
    </location>
</feature>
<accession>A0AA37BGJ3</accession>